<evidence type="ECO:0000256" key="4">
    <source>
        <dbReference type="ARBA" id="ARBA00023284"/>
    </source>
</evidence>
<dbReference type="PROSITE" id="PS00194">
    <property type="entry name" value="THIOREDOXIN_1"/>
    <property type="match status" value="1"/>
</dbReference>
<dbReference type="EMBL" id="JARFPK010000042">
    <property type="protein sequence ID" value="MDF0591466.1"/>
    <property type="molecule type" value="Genomic_DNA"/>
</dbReference>
<dbReference type="NCBIfam" id="TIGR01068">
    <property type="entry name" value="thioredoxin"/>
    <property type="match status" value="1"/>
</dbReference>
<evidence type="ECO:0000256" key="2">
    <source>
        <dbReference type="ARBA" id="ARBA00022982"/>
    </source>
</evidence>
<dbReference type="PANTHER" id="PTHR45663">
    <property type="entry name" value="GEO12009P1"/>
    <property type="match status" value="1"/>
</dbReference>
<gene>
    <name evidence="6" type="primary">trxA</name>
    <name evidence="6" type="ORF">P0O15_09875</name>
</gene>
<keyword evidence="4" id="KW-0676">Redox-active center</keyword>
<dbReference type="Pfam" id="PF00085">
    <property type="entry name" value="Thioredoxin"/>
    <property type="match status" value="1"/>
</dbReference>
<dbReference type="PROSITE" id="PS51352">
    <property type="entry name" value="THIOREDOXIN_2"/>
    <property type="match status" value="1"/>
</dbReference>
<dbReference type="Proteomes" id="UP001220010">
    <property type="component" value="Unassembled WGS sequence"/>
</dbReference>
<evidence type="ECO:0000313" key="7">
    <source>
        <dbReference type="Proteomes" id="UP001220010"/>
    </source>
</evidence>
<evidence type="ECO:0000259" key="5">
    <source>
        <dbReference type="PROSITE" id="PS51352"/>
    </source>
</evidence>
<dbReference type="RefSeq" id="WP_316967199.1">
    <property type="nucleotide sequence ID" value="NZ_JARFPK010000042.1"/>
</dbReference>
<dbReference type="PANTHER" id="PTHR45663:SF11">
    <property type="entry name" value="GEO12009P1"/>
    <property type="match status" value="1"/>
</dbReference>
<comment type="caution">
    <text evidence="6">The sequence shown here is derived from an EMBL/GenBank/DDBJ whole genome shotgun (WGS) entry which is preliminary data.</text>
</comment>
<evidence type="ECO:0000256" key="3">
    <source>
        <dbReference type="ARBA" id="ARBA00023157"/>
    </source>
</evidence>
<organism evidence="6 7">
    <name type="scientific">Candidatus Methanocrinis natronophilus</name>
    <dbReference type="NCBI Taxonomy" id="3033396"/>
    <lineage>
        <taxon>Archaea</taxon>
        <taxon>Methanobacteriati</taxon>
        <taxon>Methanobacteriota</taxon>
        <taxon>Stenosarchaea group</taxon>
        <taxon>Methanomicrobia</taxon>
        <taxon>Methanotrichales</taxon>
        <taxon>Methanotrichaceae</taxon>
        <taxon>Methanocrinis</taxon>
    </lineage>
</organism>
<sequence>MYAIIACGIFKDEIEKISEELDFPFEVRYLEAGLHVDFDDLEEALKAELEGCKGYDGIIVAYGECHPRIRDILAPYNAVLLRCQNCIDAFITRKKVEEIAARGLYFYLSPGWVESWRDMFERMNWSREEARFQLAPFKGAIFLDTLGDGERREDQLIEFLDFTLCVPQKMAVNLDHFRSLIVEAKERLEVGSLDEELERIRRKKLEEMKKMANEPNADYPDSPVKLTDGTVGEVVGRYPLVIVDCWAEWCGPCRMIAPVIEDLAKEMKGKVVFAKLNVDENMETSSKYGIMAIPTMLVFKNGELIDQMVGAYPKTTLANKIQKYL</sequence>
<protein>
    <submittedName>
        <fullName evidence="6">Thioredoxin</fullName>
    </submittedName>
</protein>
<reference evidence="6 7" key="1">
    <citation type="submission" date="2023-03" db="EMBL/GenBank/DDBJ databases">
        <title>WGS of Methanotrichaceae archaeon Mx.</title>
        <authorList>
            <person name="Sorokin D.Y."/>
            <person name="Merkel A.Y."/>
        </authorList>
    </citation>
    <scope>NUCLEOTIDE SEQUENCE [LARGE SCALE GENOMIC DNA]</scope>
    <source>
        <strain evidence="6 7">Mx</strain>
    </source>
</reference>
<evidence type="ECO:0000256" key="1">
    <source>
        <dbReference type="ARBA" id="ARBA00022448"/>
    </source>
</evidence>
<dbReference type="SUPFAM" id="SSF52833">
    <property type="entry name" value="Thioredoxin-like"/>
    <property type="match status" value="1"/>
</dbReference>
<dbReference type="InterPro" id="IPR036249">
    <property type="entry name" value="Thioredoxin-like_sf"/>
</dbReference>
<dbReference type="Pfam" id="PF07796">
    <property type="entry name" value="DUF1638"/>
    <property type="match status" value="1"/>
</dbReference>
<proteinExistence type="predicted"/>
<keyword evidence="7" id="KW-1185">Reference proteome</keyword>
<keyword evidence="1" id="KW-0813">Transport</keyword>
<dbReference type="InterPro" id="IPR017937">
    <property type="entry name" value="Thioredoxin_CS"/>
</dbReference>
<dbReference type="InterPro" id="IPR012437">
    <property type="entry name" value="DUF1638"/>
</dbReference>
<accession>A0ABT5X9S8</accession>
<evidence type="ECO:0000313" key="6">
    <source>
        <dbReference type="EMBL" id="MDF0591466.1"/>
    </source>
</evidence>
<feature type="domain" description="Thioredoxin" evidence="5">
    <location>
        <begin position="213"/>
        <end position="325"/>
    </location>
</feature>
<dbReference type="CDD" id="cd02947">
    <property type="entry name" value="TRX_family"/>
    <property type="match status" value="1"/>
</dbReference>
<keyword evidence="3" id="KW-1015">Disulfide bond</keyword>
<dbReference type="Gene3D" id="3.40.30.10">
    <property type="entry name" value="Glutaredoxin"/>
    <property type="match status" value="1"/>
</dbReference>
<dbReference type="InterPro" id="IPR013766">
    <property type="entry name" value="Thioredoxin_domain"/>
</dbReference>
<dbReference type="InterPro" id="IPR005746">
    <property type="entry name" value="Thioredoxin"/>
</dbReference>
<keyword evidence="2" id="KW-0249">Electron transport</keyword>
<name>A0ABT5X9S8_9EURY</name>
<dbReference type="PRINTS" id="PR00421">
    <property type="entry name" value="THIOREDOXIN"/>
</dbReference>